<feature type="transmembrane region" description="Helical" evidence="6">
    <location>
        <begin position="94"/>
        <end position="117"/>
    </location>
</feature>
<evidence type="ECO:0000313" key="11">
    <source>
        <dbReference type="Proteomes" id="UP000494256"/>
    </source>
</evidence>
<evidence type="ECO:0000259" key="7">
    <source>
        <dbReference type="Pfam" id="PF06916"/>
    </source>
</evidence>
<gene>
    <name evidence="9" type="ORF">APLA_LOCUS12655</name>
    <name evidence="8" type="ORF">APLA_LOCUS4714</name>
</gene>
<accession>A0A8S0ZD26</accession>
<dbReference type="Proteomes" id="UP000494256">
    <property type="component" value="Unassembled WGS sequence"/>
</dbReference>
<evidence type="ECO:0000256" key="2">
    <source>
        <dbReference type="ARBA" id="ARBA00022692"/>
    </source>
</evidence>
<evidence type="ECO:0000256" key="6">
    <source>
        <dbReference type="SAM" id="Phobius"/>
    </source>
</evidence>
<dbReference type="InterPro" id="IPR009688">
    <property type="entry name" value="FAM210A/B-like_dom"/>
</dbReference>
<dbReference type="PANTHER" id="PTHR21377:SF1">
    <property type="entry name" value="PROTEIN FAM210A"/>
    <property type="match status" value="1"/>
</dbReference>
<dbReference type="Proteomes" id="UP000494106">
    <property type="component" value="Unassembled WGS sequence"/>
</dbReference>
<dbReference type="EMBL" id="CADEBC010000540">
    <property type="protein sequence ID" value="CAB3250294.1"/>
    <property type="molecule type" value="Genomic_DNA"/>
</dbReference>
<dbReference type="GO" id="GO:0016020">
    <property type="term" value="C:membrane"/>
    <property type="evidence" value="ECO:0007669"/>
    <property type="project" value="UniProtKB-SubCell"/>
</dbReference>
<dbReference type="InterPro" id="IPR045866">
    <property type="entry name" value="FAM210A/B-like"/>
</dbReference>
<dbReference type="AlphaFoldDB" id="A0A8S0ZD26"/>
<protein>
    <recommendedName>
        <fullName evidence="7">DUF1279 domain-containing protein</fullName>
    </recommendedName>
</protein>
<dbReference type="EMBL" id="CADEBD010000288">
    <property type="protein sequence ID" value="CAB3230728.1"/>
    <property type="molecule type" value="Genomic_DNA"/>
</dbReference>
<evidence type="ECO:0000256" key="3">
    <source>
        <dbReference type="ARBA" id="ARBA00022989"/>
    </source>
</evidence>
<feature type="domain" description="DUF1279" evidence="7">
    <location>
        <begin position="86"/>
        <end position="171"/>
    </location>
</feature>
<sequence length="247" mass="28753">MSLACRTIVRNCYYLQNITKPVKFSIVRNDTTRILASGICYQKRYFHKCETKQVNLFFNPLRQCSTHHGSSDKPQENEGKTGLLKRLKEMYKDYWYVVLPVHMATSCVWFGCFYYAVRSGIDVIGILQSLGISESILSPLRESTAGYFALALALYKLVTPLRYAVTVGGTTYAIKKLTSMGWIKPVPSRERLKEMYNEKKGTIQDRFNEGKQQYQTLKQKKRTQVMEEMKRYKSEMRNLKNKIKSKE</sequence>
<dbReference type="PANTHER" id="PTHR21377">
    <property type="entry name" value="PROTEIN FAM210B, MITOCHONDRIAL"/>
    <property type="match status" value="1"/>
</dbReference>
<evidence type="ECO:0000256" key="5">
    <source>
        <dbReference type="ARBA" id="ARBA00023136"/>
    </source>
</evidence>
<keyword evidence="10" id="KW-1185">Reference proteome</keyword>
<evidence type="ECO:0000313" key="10">
    <source>
        <dbReference type="Proteomes" id="UP000494106"/>
    </source>
</evidence>
<keyword evidence="3 6" id="KW-1133">Transmembrane helix</keyword>
<comment type="subcellular location">
    <subcellularLocation>
        <location evidence="1">Membrane</location>
        <topology evidence="1">Single-pass membrane protein</topology>
    </subcellularLocation>
</comment>
<keyword evidence="5 6" id="KW-0472">Membrane</keyword>
<evidence type="ECO:0000313" key="8">
    <source>
        <dbReference type="EMBL" id="CAB3230728.1"/>
    </source>
</evidence>
<dbReference type="Pfam" id="PF06916">
    <property type="entry name" value="FAM210A-B_dom"/>
    <property type="match status" value="1"/>
</dbReference>
<keyword evidence="4" id="KW-0175">Coiled coil</keyword>
<reference evidence="10 11" key="1">
    <citation type="submission" date="2020-04" db="EMBL/GenBank/DDBJ databases">
        <authorList>
            <person name="Wallbank WR R."/>
            <person name="Pardo Diaz C."/>
            <person name="Kozak K."/>
            <person name="Martin S."/>
            <person name="Jiggins C."/>
            <person name="Moest M."/>
            <person name="Warren A I."/>
            <person name="Byers J.R.P. K."/>
            <person name="Montejo-Kovacevich G."/>
            <person name="Yen C E."/>
        </authorList>
    </citation>
    <scope>NUCLEOTIDE SEQUENCE [LARGE SCALE GENOMIC DNA]</scope>
</reference>
<organism evidence="8 11">
    <name type="scientific">Arctia plantaginis</name>
    <name type="common">Wood tiger moth</name>
    <name type="synonym">Phalaena plantaginis</name>
    <dbReference type="NCBI Taxonomy" id="874455"/>
    <lineage>
        <taxon>Eukaryota</taxon>
        <taxon>Metazoa</taxon>
        <taxon>Ecdysozoa</taxon>
        <taxon>Arthropoda</taxon>
        <taxon>Hexapoda</taxon>
        <taxon>Insecta</taxon>
        <taxon>Pterygota</taxon>
        <taxon>Neoptera</taxon>
        <taxon>Endopterygota</taxon>
        <taxon>Lepidoptera</taxon>
        <taxon>Glossata</taxon>
        <taxon>Ditrysia</taxon>
        <taxon>Noctuoidea</taxon>
        <taxon>Erebidae</taxon>
        <taxon>Arctiinae</taxon>
        <taxon>Arctia</taxon>
    </lineage>
</organism>
<dbReference type="GO" id="GO:0005739">
    <property type="term" value="C:mitochondrion"/>
    <property type="evidence" value="ECO:0007669"/>
    <property type="project" value="TreeGrafter"/>
</dbReference>
<dbReference type="OrthoDB" id="5874039at2759"/>
<keyword evidence="2 6" id="KW-0812">Transmembrane</keyword>
<comment type="caution">
    <text evidence="8">The sequence shown here is derived from an EMBL/GenBank/DDBJ whole genome shotgun (WGS) entry which is preliminary data.</text>
</comment>
<evidence type="ECO:0000256" key="1">
    <source>
        <dbReference type="ARBA" id="ARBA00004167"/>
    </source>
</evidence>
<evidence type="ECO:0000313" key="9">
    <source>
        <dbReference type="EMBL" id="CAB3250294.1"/>
    </source>
</evidence>
<name>A0A8S0ZD26_ARCPL</name>
<proteinExistence type="predicted"/>
<evidence type="ECO:0000256" key="4">
    <source>
        <dbReference type="ARBA" id="ARBA00023054"/>
    </source>
</evidence>